<gene>
    <name evidence="1" type="ORF">V6242_07130</name>
</gene>
<reference evidence="1 2" key="1">
    <citation type="submission" date="2024-02" db="EMBL/GenBank/DDBJ databases">
        <title>Bacteria isolated from the canopy kelp, Nereocystis luetkeana.</title>
        <authorList>
            <person name="Pfister C.A."/>
            <person name="Younker I.T."/>
            <person name="Light S.H."/>
        </authorList>
    </citation>
    <scope>NUCLEOTIDE SEQUENCE [LARGE SCALE GENOMIC DNA]</scope>
    <source>
        <strain evidence="1 2">TI.4.07</strain>
    </source>
</reference>
<sequence>MFDDEFEDQIITEDTSDQQFQTNDHFSFSSDLGSYPENFSQEAMSCIVNLAT</sequence>
<proteinExistence type="predicted"/>
<evidence type="ECO:0000313" key="2">
    <source>
        <dbReference type="Proteomes" id="UP001379949"/>
    </source>
</evidence>
<name>A0ABU9G576_9GAMM</name>
<organism evidence="1 2">
    <name type="scientific">Marinomonas arenicola</name>
    <dbReference type="NCBI Taxonomy" id="569601"/>
    <lineage>
        <taxon>Bacteria</taxon>
        <taxon>Pseudomonadati</taxon>
        <taxon>Pseudomonadota</taxon>
        <taxon>Gammaproteobacteria</taxon>
        <taxon>Oceanospirillales</taxon>
        <taxon>Oceanospirillaceae</taxon>
        <taxon>Marinomonas</taxon>
    </lineage>
</organism>
<keyword evidence="2" id="KW-1185">Reference proteome</keyword>
<evidence type="ECO:0000313" key="1">
    <source>
        <dbReference type="EMBL" id="MEL0612913.1"/>
    </source>
</evidence>
<comment type="caution">
    <text evidence="1">The sequence shown here is derived from an EMBL/GenBank/DDBJ whole genome shotgun (WGS) entry which is preliminary data.</text>
</comment>
<accession>A0ABU9G576</accession>
<dbReference type="EMBL" id="JBAKAR010000004">
    <property type="protein sequence ID" value="MEL0612913.1"/>
    <property type="molecule type" value="Genomic_DNA"/>
</dbReference>
<dbReference type="Proteomes" id="UP001379949">
    <property type="component" value="Unassembled WGS sequence"/>
</dbReference>
<protein>
    <submittedName>
        <fullName evidence="1">Uncharacterized protein</fullName>
    </submittedName>
</protein>
<dbReference type="RefSeq" id="WP_341566792.1">
    <property type="nucleotide sequence ID" value="NZ_JBAKAR010000004.1"/>
</dbReference>